<organism evidence="2 3">
    <name type="scientific">Schizothecium vesticola</name>
    <dbReference type="NCBI Taxonomy" id="314040"/>
    <lineage>
        <taxon>Eukaryota</taxon>
        <taxon>Fungi</taxon>
        <taxon>Dikarya</taxon>
        <taxon>Ascomycota</taxon>
        <taxon>Pezizomycotina</taxon>
        <taxon>Sordariomycetes</taxon>
        <taxon>Sordariomycetidae</taxon>
        <taxon>Sordariales</taxon>
        <taxon>Schizotheciaceae</taxon>
        <taxon>Schizothecium</taxon>
    </lineage>
</organism>
<dbReference type="Proteomes" id="UP001172155">
    <property type="component" value="Unassembled WGS sequence"/>
</dbReference>
<keyword evidence="1" id="KW-0732">Signal</keyword>
<accession>A0AA40K615</accession>
<name>A0AA40K615_9PEZI</name>
<evidence type="ECO:0000313" key="3">
    <source>
        <dbReference type="Proteomes" id="UP001172155"/>
    </source>
</evidence>
<evidence type="ECO:0008006" key="4">
    <source>
        <dbReference type="Google" id="ProtNLM"/>
    </source>
</evidence>
<reference evidence="2" key="1">
    <citation type="submission" date="2023-06" db="EMBL/GenBank/DDBJ databases">
        <title>Genome-scale phylogeny and comparative genomics of the fungal order Sordariales.</title>
        <authorList>
            <consortium name="Lawrence Berkeley National Laboratory"/>
            <person name="Hensen N."/>
            <person name="Bonometti L."/>
            <person name="Westerberg I."/>
            <person name="Brannstrom I.O."/>
            <person name="Guillou S."/>
            <person name="Cros-Aarteil S."/>
            <person name="Calhoun S."/>
            <person name="Haridas S."/>
            <person name="Kuo A."/>
            <person name="Mondo S."/>
            <person name="Pangilinan J."/>
            <person name="Riley R."/>
            <person name="LaButti K."/>
            <person name="Andreopoulos B."/>
            <person name="Lipzen A."/>
            <person name="Chen C."/>
            <person name="Yanf M."/>
            <person name="Daum C."/>
            <person name="Ng V."/>
            <person name="Clum A."/>
            <person name="Steindorff A."/>
            <person name="Ohm R."/>
            <person name="Martin F."/>
            <person name="Silar P."/>
            <person name="Natvig D."/>
            <person name="Lalanne C."/>
            <person name="Gautier V."/>
            <person name="Ament-velasquez S.L."/>
            <person name="Kruys A."/>
            <person name="Hutchinson M.I."/>
            <person name="Powell A.J."/>
            <person name="Barry K."/>
            <person name="Miller A.N."/>
            <person name="Grigoriev I.V."/>
            <person name="Debuchy R."/>
            <person name="Gladieux P."/>
            <person name="Thoren M.H."/>
            <person name="Johannesson H."/>
        </authorList>
    </citation>
    <scope>NUCLEOTIDE SEQUENCE</scope>
    <source>
        <strain evidence="2">SMH3187-1</strain>
    </source>
</reference>
<sequence length="177" mass="18269">MYAQLFVQILAAASTAAAATIERRACGETAKRVCFGRDGGVSQNIDVEDLQYVADLLRYEGKKAKGEAGEFYTMPSGLECQEWGIDVAGAGTVYVLAKHINPRTLSSVLLADIADTLDGGVGGNTAGSLLGCGSGGGMMGVVANASNPAYNTDAYKASKAKPQDIIIKVVSSTPSAR</sequence>
<feature type="chain" id="PRO_5041420574" description="Killer toxin Kp4 domain-containing protein" evidence="1">
    <location>
        <begin position="19"/>
        <end position="177"/>
    </location>
</feature>
<evidence type="ECO:0000313" key="2">
    <source>
        <dbReference type="EMBL" id="KAK0746792.1"/>
    </source>
</evidence>
<protein>
    <recommendedName>
        <fullName evidence="4">Killer toxin Kp4 domain-containing protein</fullName>
    </recommendedName>
</protein>
<keyword evidence="3" id="KW-1185">Reference proteome</keyword>
<dbReference type="AlphaFoldDB" id="A0AA40K615"/>
<evidence type="ECO:0000256" key="1">
    <source>
        <dbReference type="SAM" id="SignalP"/>
    </source>
</evidence>
<comment type="caution">
    <text evidence="2">The sequence shown here is derived from an EMBL/GenBank/DDBJ whole genome shotgun (WGS) entry which is preliminary data.</text>
</comment>
<dbReference type="EMBL" id="JAUKUD010000004">
    <property type="protein sequence ID" value="KAK0746792.1"/>
    <property type="molecule type" value="Genomic_DNA"/>
</dbReference>
<feature type="signal peptide" evidence="1">
    <location>
        <begin position="1"/>
        <end position="18"/>
    </location>
</feature>
<proteinExistence type="predicted"/>
<gene>
    <name evidence="2" type="ORF">B0T18DRAFT_369431</name>
</gene>